<name>A0A5C8D6H3_9SPIR</name>
<evidence type="ECO:0000259" key="1">
    <source>
        <dbReference type="Pfam" id="PF01370"/>
    </source>
</evidence>
<organism evidence="2 3">
    <name type="scientific">Brachyspira aalborgi</name>
    <dbReference type="NCBI Taxonomy" id="29522"/>
    <lineage>
        <taxon>Bacteria</taxon>
        <taxon>Pseudomonadati</taxon>
        <taxon>Spirochaetota</taxon>
        <taxon>Spirochaetia</taxon>
        <taxon>Brachyspirales</taxon>
        <taxon>Brachyspiraceae</taxon>
        <taxon>Brachyspira</taxon>
    </lineage>
</organism>
<dbReference type="InterPro" id="IPR050177">
    <property type="entry name" value="Lipid_A_modif_metabolic_enz"/>
</dbReference>
<dbReference type="Pfam" id="PF01370">
    <property type="entry name" value="Epimerase"/>
    <property type="match status" value="1"/>
</dbReference>
<dbReference type="InterPro" id="IPR036291">
    <property type="entry name" value="NAD(P)-bd_dom_sf"/>
</dbReference>
<sequence length="354" mass="41499">MKILFIGGNGNISWYCVQVALEHGNTCYVLNREQSLKTRRDIQPEVIKLKADIRNKEQAKNVLKGLYFDCVIDFICYNEEDAKLDIELFKNKTKQFIYISSVTVYKRKTKYLPFKENTPQWEDTDYDYALDKVKCEKIFMKAFREKNFPITIVRPAHTYDTIIPVSIGHNCFTTPQRYLNGKPILIAGDGTNLWTLTHSKDFAEAFIYLIGNEKAIGEDFHITSDEWLTWIEITDYLLEALGIKNAKYIHIPINDIIKIEIPTSNNLKFSHIGKAFKGQRMWCDIYDNSKIKSIAPNWKSKILFKDGIKQTIDWMFQKDIRRRFNKDLDLILEMLTLKYARAEQSRAEQSRAEQ</sequence>
<dbReference type="AlphaFoldDB" id="A0A5C8D6H3"/>
<dbReference type="Proteomes" id="UP000324638">
    <property type="component" value="Unassembled WGS sequence"/>
</dbReference>
<feature type="domain" description="NAD-dependent epimerase/dehydratase" evidence="1">
    <location>
        <begin position="3"/>
        <end position="222"/>
    </location>
</feature>
<dbReference type="EMBL" id="SAXU01000001">
    <property type="protein sequence ID" value="TXJ19722.1"/>
    <property type="molecule type" value="Genomic_DNA"/>
</dbReference>
<reference evidence="2 3" key="1">
    <citation type="journal article" date="1992" name="Lakartidningen">
        <title>[Penicillin V and not amoxicillin is the first choice preparation in acute otitis].</title>
        <authorList>
            <person name="Kamme C."/>
            <person name="Lundgren K."/>
            <person name="Prellner K."/>
        </authorList>
    </citation>
    <scope>NUCLEOTIDE SEQUENCE [LARGE SCALE GENOMIC DNA]</scope>
    <source>
        <strain evidence="2 3">513A</strain>
    </source>
</reference>
<dbReference type="PANTHER" id="PTHR43245">
    <property type="entry name" value="BIFUNCTIONAL POLYMYXIN RESISTANCE PROTEIN ARNA"/>
    <property type="match status" value="1"/>
</dbReference>
<accession>A0A5C8D6H3</accession>
<dbReference type="RefSeq" id="WP_147738072.1">
    <property type="nucleotide sequence ID" value="NZ_SAXU01000001.1"/>
</dbReference>
<dbReference type="Gene3D" id="3.40.50.720">
    <property type="entry name" value="NAD(P)-binding Rossmann-like Domain"/>
    <property type="match status" value="1"/>
</dbReference>
<comment type="caution">
    <text evidence="2">The sequence shown here is derived from an EMBL/GenBank/DDBJ whole genome shotgun (WGS) entry which is preliminary data.</text>
</comment>
<dbReference type="InterPro" id="IPR001509">
    <property type="entry name" value="Epimerase_deHydtase"/>
</dbReference>
<dbReference type="SUPFAM" id="SSF51735">
    <property type="entry name" value="NAD(P)-binding Rossmann-fold domains"/>
    <property type="match status" value="1"/>
</dbReference>
<evidence type="ECO:0000313" key="3">
    <source>
        <dbReference type="Proteomes" id="UP000324638"/>
    </source>
</evidence>
<proteinExistence type="predicted"/>
<gene>
    <name evidence="2" type="ORF">EPJ79_00765</name>
</gene>
<evidence type="ECO:0000313" key="2">
    <source>
        <dbReference type="EMBL" id="TXJ19722.1"/>
    </source>
</evidence>
<protein>
    <submittedName>
        <fullName evidence="2">NAD-dependent epimerase/dehydratase family protein</fullName>
    </submittedName>
</protein>